<feature type="transmembrane region" description="Helical" evidence="6">
    <location>
        <begin position="188"/>
        <end position="207"/>
    </location>
</feature>
<feature type="transmembrane region" description="Helical" evidence="6">
    <location>
        <begin position="156"/>
        <end position="176"/>
    </location>
</feature>
<sequence length="212" mass="22384">MAGMAFSLGFGLAVVYLLRWITRPVSWQRSIFKTMATALLAAAALPLGAPPLIALGLALGAVGDLALSRPGQRSFLIGMAAFAAGHLAYAWLFLRMGTNDPLIVPSLVVLVLAGSTEFWLAPRTGALKWPVRGYVLVITAMMLAVLTLPGRALTVMLGAALFVLSDLLLAIELFCLDRPSPWLSRSVWLCYWGGQALILLGTAAALGPGAPL</sequence>
<feature type="transmembrane region" description="Helical" evidence="6">
    <location>
        <begin position="35"/>
        <end position="62"/>
    </location>
</feature>
<dbReference type="RefSeq" id="WP_081825020.1">
    <property type="nucleotide sequence ID" value="NZ_BNAB01000002.1"/>
</dbReference>
<gene>
    <name evidence="7" type="ORF">GCM10008024_06730</name>
    <name evidence="8" type="ORF">SAMN05444006_102203</name>
</gene>
<comment type="similarity">
    <text evidence="2">Belongs to the TMEM86 family.</text>
</comment>
<proteinExistence type="inferred from homology"/>
<dbReference type="AlphaFoldDB" id="A0AAN4ZYB2"/>
<evidence type="ECO:0000313" key="10">
    <source>
        <dbReference type="Proteomes" id="UP000634647"/>
    </source>
</evidence>
<protein>
    <submittedName>
        <fullName evidence="8">Uncharacterized membrane protein YhhN</fullName>
    </submittedName>
</protein>
<dbReference type="GO" id="GO:0016787">
    <property type="term" value="F:hydrolase activity"/>
    <property type="evidence" value="ECO:0007669"/>
    <property type="project" value="TreeGrafter"/>
</dbReference>
<dbReference type="Proteomes" id="UP000634647">
    <property type="component" value="Unassembled WGS sequence"/>
</dbReference>
<keyword evidence="9" id="KW-1185">Reference proteome</keyword>
<evidence type="ECO:0000256" key="1">
    <source>
        <dbReference type="ARBA" id="ARBA00004141"/>
    </source>
</evidence>
<feature type="transmembrane region" description="Helical" evidence="6">
    <location>
        <begin position="74"/>
        <end position="96"/>
    </location>
</feature>
<dbReference type="PANTHER" id="PTHR31885:SF6">
    <property type="entry name" value="GH04784P"/>
    <property type="match status" value="1"/>
</dbReference>
<reference evidence="8 9" key="2">
    <citation type="submission" date="2016-10" db="EMBL/GenBank/DDBJ databases">
        <authorList>
            <person name="Varghese N."/>
            <person name="Submissions S."/>
        </authorList>
    </citation>
    <scope>NUCLEOTIDE SEQUENCE [LARGE SCALE GENOMIC DNA]</scope>
    <source>
        <strain evidence="8 9">DSM 24802</strain>
    </source>
</reference>
<keyword evidence="4 6" id="KW-1133">Transmembrane helix</keyword>
<dbReference type="InterPro" id="IPR012506">
    <property type="entry name" value="TMEM86B-like"/>
</dbReference>
<evidence type="ECO:0000313" key="9">
    <source>
        <dbReference type="Proteomes" id="UP000199541"/>
    </source>
</evidence>
<evidence type="ECO:0000256" key="5">
    <source>
        <dbReference type="ARBA" id="ARBA00023136"/>
    </source>
</evidence>
<dbReference type="EMBL" id="FNOB01000002">
    <property type="protein sequence ID" value="SDW26265.1"/>
    <property type="molecule type" value="Genomic_DNA"/>
</dbReference>
<dbReference type="Proteomes" id="UP000199541">
    <property type="component" value="Unassembled WGS sequence"/>
</dbReference>
<organism evidence="7 10">
    <name type="scientific">Allgaiera indica</name>
    <dbReference type="NCBI Taxonomy" id="765699"/>
    <lineage>
        <taxon>Bacteria</taxon>
        <taxon>Pseudomonadati</taxon>
        <taxon>Pseudomonadota</taxon>
        <taxon>Alphaproteobacteria</taxon>
        <taxon>Rhodobacterales</taxon>
        <taxon>Paracoccaceae</taxon>
        <taxon>Allgaiera</taxon>
    </lineage>
</organism>
<evidence type="ECO:0000256" key="3">
    <source>
        <dbReference type="ARBA" id="ARBA00022692"/>
    </source>
</evidence>
<accession>A0AAN4ZYB2</accession>
<evidence type="ECO:0000313" key="8">
    <source>
        <dbReference type="EMBL" id="SDW26265.1"/>
    </source>
</evidence>
<keyword evidence="3 6" id="KW-0812">Transmembrane</keyword>
<dbReference type="PANTHER" id="PTHR31885">
    <property type="entry name" value="GH04784P"/>
    <property type="match status" value="1"/>
</dbReference>
<name>A0AAN4ZYB2_9RHOB</name>
<dbReference type="GO" id="GO:0016020">
    <property type="term" value="C:membrane"/>
    <property type="evidence" value="ECO:0007669"/>
    <property type="project" value="UniProtKB-SubCell"/>
</dbReference>
<evidence type="ECO:0000256" key="4">
    <source>
        <dbReference type="ARBA" id="ARBA00022989"/>
    </source>
</evidence>
<reference evidence="7" key="1">
    <citation type="journal article" date="2014" name="Int. J. Syst. Evol. Microbiol.">
        <title>Complete genome sequence of Corynebacterium casei LMG S-19264T (=DSM 44701T), isolated from a smear-ripened cheese.</title>
        <authorList>
            <consortium name="US DOE Joint Genome Institute (JGI-PGF)"/>
            <person name="Walter F."/>
            <person name="Albersmeier A."/>
            <person name="Kalinowski J."/>
            <person name="Ruckert C."/>
        </authorList>
    </citation>
    <scope>NUCLEOTIDE SEQUENCE</scope>
    <source>
        <strain evidence="7">CGMCC 1.10859</strain>
    </source>
</reference>
<dbReference type="Pfam" id="PF07947">
    <property type="entry name" value="YhhN"/>
    <property type="match status" value="1"/>
</dbReference>
<keyword evidence="5 6" id="KW-0472">Membrane</keyword>
<reference evidence="7" key="3">
    <citation type="submission" date="2023-06" db="EMBL/GenBank/DDBJ databases">
        <authorList>
            <person name="Sun Q."/>
            <person name="Zhou Y."/>
        </authorList>
    </citation>
    <scope>NUCLEOTIDE SEQUENCE</scope>
    <source>
        <strain evidence="7">CGMCC 1.10859</strain>
    </source>
</reference>
<evidence type="ECO:0000256" key="6">
    <source>
        <dbReference type="SAM" id="Phobius"/>
    </source>
</evidence>
<feature type="transmembrane region" description="Helical" evidence="6">
    <location>
        <begin position="102"/>
        <end position="121"/>
    </location>
</feature>
<comment type="caution">
    <text evidence="7">The sequence shown here is derived from an EMBL/GenBank/DDBJ whole genome shotgun (WGS) entry which is preliminary data.</text>
</comment>
<evidence type="ECO:0000313" key="7">
    <source>
        <dbReference type="EMBL" id="GHD99421.1"/>
    </source>
</evidence>
<evidence type="ECO:0000256" key="2">
    <source>
        <dbReference type="ARBA" id="ARBA00007375"/>
    </source>
</evidence>
<dbReference type="EMBL" id="BNAB01000002">
    <property type="protein sequence ID" value="GHD99421.1"/>
    <property type="molecule type" value="Genomic_DNA"/>
</dbReference>
<comment type="subcellular location">
    <subcellularLocation>
        <location evidence="1">Membrane</location>
        <topology evidence="1">Multi-pass membrane protein</topology>
    </subcellularLocation>
</comment>
<feature type="transmembrane region" description="Helical" evidence="6">
    <location>
        <begin position="133"/>
        <end position="150"/>
    </location>
</feature>